<dbReference type="InterPro" id="IPR002912">
    <property type="entry name" value="ACT_dom"/>
</dbReference>
<proteinExistence type="predicted"/>
<name>A0A562RCY2_9BACT</name>
<dbReference type="PROSITE" id="PS51671">
    <property type="entry name" value="ACT"/>
    <property type="match status" value="1"/>
</dbReference>
<keyword evidence="2" id="KW-0129">CBS domain</keyword>
<dbReference type="InterPro" id="IPR000644">
    <property type="entry name" value="CBS_dom"/>
</dbReference>
<evidence type="ECO:0000313" key="5">
    <source>
        <dbReference type="EMBL" id="TWI66907.1"/>
    </source>
</evidence>
<feature type="domain" description="CBS" evidence="3">
    <location>
        <begin position="7"/>
        <end position="63"/>
    </location>
</feature>
<keyword evidence="1" id="KW-0677">Repeat</keyword>
<evidence type="ECO:0000259" key="3">
    <source>
        <dbReference type="PROSITE" id="PS51371"/>
    </source>
</evidence>
<dbReference type="Proteomes" id="UP000318307">
    <property type="component" value="Unassembled WGS sequence"/>
</dbReference>
<accession>A0A562RCY2</accession>
<dbReference type="PROSITE" id="PS51371">
    <property type="entry name" value="CBS"/>
    <property type="match status" value="2"/>
</dbReference>
<dbReference type="AlphaFoldDB" id="A0A562RCY2"/>
<sequence length="224" mass="24974">MYIGRIMRTNLVTVPPEMPLAEARELIDQKGIEHLLVVNREEKLVGVVSDRDIRQNWASSATTLSSHELNYLLSKVTMAMIMRKKIVTVTPDTTIERAAMIIQEKRIGSLPVMENDRLVGIITRTDVLKVLLDAIGIAEGSVRFQVLIRDRLGALAEIARILSSESINIQSLISWPVEEHPGVFQLVMRVAARDLDPAVKSLESGGFSVLTRHVKDLTPYLPTT</sequence>
<feature type="domain" description="ACT" evidence="4">
    <location>
        <begin position="143"/>
        <end position="219"/>
    </location>
</feature>
<protein>
    <submittedName>
        <fullName evidence="5">Acetoin utilization protein AcuB</fullName>
    </submittedName>
</protein>
<keyword evidence="6" id="KW-1185">Reference proteome</keyword>
<evidence type="ECO:0000256" key="2">
    <source>
        <dbReference type="PROSITE-ProRule" id="PRU00703"/>
    </source>
</evidence>
<evidence type="ECO:0000259" key="4">
    <source>
        <dbReference type="PROSITE" id="PS51671"/>
    </source>
</evidence>
<dbReference type="OrthoDB" id="9802114at2"/>
<dbReference type="CDD" id="cd04584">
    <property type="entry name" value="CBS_pair_AcuB_like"/>
    <property type="match status" value="1"/>
</dbReference>
<dbReference type="SMART" id="SM00116">
    <property type="entry name" value="CBS"/>
    <property type="match status" value="2"/>
</dbReference>
<dbReference type="SUPFAM" id="SSF54631">
    <property type="entry name" value="CBS-domain pair"/>
    <property type="match status" value="1"/>
</dbReference>
<dbReference type="PANTHER" id="PTHR48108">
    <property type="entry name" value="CBS DOMAIN-CONTAINING PROTEIN CBSX2, CHLOROPLASTIC"/>
    <property type="match status" value="1"/>
</dbReference>
<dbReference type="InterPro" id="IPR051462">
    <property type="entry name" value="CBS_domain-containing"/>
</dbReference>
<dbReference type="Pfam" id="PF01842">
    <property type="entry name" value="ACT"/>
    <property type="match status" value="1"/>
</dbReference>
<dbReference type="RefSeq" id="WP_144686236.1">
    <property type="nucleotide sequence ID" value="NZ_VLLC01000029.1"/>
</dbReference>
<dbReference type="InterPro" id="IPR046342">
    <property type="entry name" value="CBS_dom_sf"/>
</dbReference>
<dbReference type="PANTHER" id="PTHR48108:SF34">
    <property type="entry name" value="CBS DOMAIN-CONTAINING PROTEIN YHCV"/>
    <property type="match status" value="1"/>
</dbReference>
<feature type="domain" description="CBS" evidence="3">
    <location>
        <begin position="82"/>
        <end position="139"/>
    </location>
</feature>
<dbReference type="SUPFAM" id="SSF55021">
    <property type="entry name" value="ACT-like"/>
    <property type="match status" value="1"/>
</dbReference>
<organism evidence="5 6">
    <name type="scientific">Desulfobotulus alkaliphilus</name>
    <dbReference type="NCBI Taxonomy" id="622671"/>
    <lineage>
        <taxon>Bacteria</taxon>
        <taxon>Pseudomonadati</taxon>
        <taxon>Thermodesulfobacteriota</taxon>
        <taxon>Desulfobacteria</taxon>
        <taxon>Desulfobacterales</taxon>
        <taxon>Desulfobacteraceae</taxon>
        <taxon>Desulfobotulus</taxon>
    </lineage>
</organism>
<gene>
    <name evidence="5" type="ORF">LZ24_02864</name>
</gene>
<evidence type="ECO:0000313" key="6">
    <source>
        <dbReference type="Proteomes" id="UP000318307"/>
    </source>
</evidence>
<dbReference type="Gene3D" id="3.30.2130.10">
    <property type="entry name" value="VC0802-like"/>
    <property type="match status" value="1"/>
</dbReference>
<dbReference type="EMBL" id="VLLC01000029">
    <property type="protein sequence ID" value="TWI66907.1"/>
    <property type="molecule type" value="Genomic_DNA"/>
</dbReference>
<reference evidence="5 6" key="1">
    <citation type="submission" date="2019-07" db="EMBL/GenBank/DDBJ databases">
        <title>Genome sequencing of 100 strains of the haloalkaliphilic chemolithoautotrophic sulfur-oxidizing bacterium Thioalkalivibrio.</title>
        <authorList>
            <person name="Muyzer G."/>
        </authorList>
    </citation>
    <scope>NUCLEOTIDE SEQUENCE [LARGE SCALE GENOMIC DNA]</scope>
    <source>
        <strain evidence="5 6">ASO4-4</strain>
    </source>
</reference>
<comment type="caution">
    <text evidence="5">The sequence shown here is derived from an EMBL/GenBank/DDBJ whole genome shotgun (WGS) entry which is preliminary data.</text>
</comment>
<dbReference type="Pfam" id="PF00571">
    <property type="entry name" value="CBS"/>
    <property type="match status" value="2"/>
</dbReference>
<dbReference type="Gene3D" id="3.10.580.10">
    <property type="entry name" value="CBS-domain"/>
    <property type="match status" value="1"/>
</dbReference>
<evidence type="ECO:0000256" key="1">
    <source>
        <dbReference type="ARBA" id="ARBA00022737"/>
    </source>
</evidence>
<dbReference type="InterPro" id="IPR045865">
    <property type="entry name" value="ACT-like_dom_sf"/>
</dbReference>